<dbReference type="InParanoid" id="A0A194WZV7"/>
<dbReference type="PANTHER" id="PTHR33112:SF16">
    <property type="entry name" value="HETEROKARYON INCOMPATIBILITY DOMAIN-CONTAINING PROTEIN"/>
    <property type="match status" value="1"/>
</dbReference>
<dbReference type="EMBL" id="KQ947422">
    <property type="protein sequence ID" value="KUJ13239.1"/>
    <property type="molecule type" value="Genomic_DNA"/>
</dbReference>
<feature type="domain" description="Heterokaryon incompatibility" evidence="1">
    <location>
        <begin position="96"/>
        <end position="246"/>
    </location>
</feature>
<gene>
    <name evidence="2" type="ORF">LY89DRAFT_753795</name>
</gene>
<protein>
    <submittedName>
        <fullName evidence="2">HET-domain-containing protein</fullName>
    </submittedName>
</protein>
<reference evidence="2 3" key="1">
    <citation type="submission" date="2015-10" db="EMBL/GenBank/DDBJ databases">
        <title>Full genome of DAOMC 229536 Phialocephala scopiformis, a fungal endophyte of spruce producing the potent anti-insectan compound rugulosin.</title>
        <authorList>
            <consortium name="DOE Joint Genome Institute"/>
            <person name="Walker A.K."/>
            <person name="Frasz S.L."/>
            <person name="Seifert K.A."/>
            <person name="Miller J.D."/>
            <person name="Mondo S.J."/>
            <person name="Labutti K."/>
            <person name="Lipzen A."/>
            <person name="Dockter R."/>
            <person name="Kennedy M."/>
            <person name="Grigoriev I.V."/>
            <person name="Spatafora J.W."/>
        </authorList>
    </citation>
    <scope>NUCLEOTIDE SEQUENCE [LARGE SCALE GENOMIC DNA]</scope>
    <source>
        <strain evidence="2 3">CBS 120377</strain>
    </source>
</reference>
<organism evidence="2 3">
    <name type="scientific">Mollisia scopiformis</name>
    <name type="common">Conifer needle endophyte fungus</name>
    <name type="synonym">Phialocephala scopiformis</name>
    <dbReference type="NCBI Taxonomy" id="149040"/>
    <lineage>
        <taxon>Eukaryota</taxon>
        <taxon>Fungi</taxon>
        <taxon>Dikarya</taxon>
        <taxon>Ascomycota</taxon>
        <taxon>Pezizomycotina</taxon>
        <taxon>Leotiomycetes</taxon>
        <taxon>Helotiales</taxon>
        <taxon>Mollisiaceae</taxon>
        <taxon>Mollisia</taxon>
    </lineage>
</organism>
<name>A0A194WZV7_MOLSC</name>
<dbReference type="Proteomes" id="UP000070700">
    <property type="component" value="Unassembled WGS sequence"/>
</dbReference>
<dbReference type="GeneID" id="28831016"/>
<accession>A0A194WZV7</accession>
<evidence type="ECO:0000313" key="3">
    <source>
        <dbReference type="Proteomes" id="UP000070700"/>
    </source>
</evidence>
<sequence length="261" mass="29445">MRPARKYTTALYDLIYSLCFTALGSDAVVGTIQATTDCEATWQLVRTWLQTCEESHPTYAKRHIESILPTRLISVGTTNSELKIVPSQLLSSDIQYLTLSHCWGNKIFTTLRMENYSDFLTNIPEAGLSKTFRDAIYTTRELGFKYLWIDSLCIIQGDDTDWQTESALMGHVYSNSSLNLAAADAPDGDTSLFFDRDDTQSLAWRVSVPIVSGSHETRVWDCELASLAEDTISHCVLGTRAWTFQERFLSSRSLYFGRAQT</sequence>
<dbReference type="InterPro" id="IPR010730">
    <property type="entry name" value="HET"/>
</dbReference>
<dbReference type="AlphaFoldDB" id="A0A194WZV7"/>
<dbReference type="PANTHER" id="PTHR33112">
    <property type="entry name" value="DOMAIN PROTEIN, PUTATIVE-RELATED"/>
    <property type="match status" value="1"/>
</dbReference>
<dbReference type="Pfam" id="PF06985">
    <property type="entry name" value="HET"/>
    <property type="match status" value="1"/>
</dbReference>
<dbReference type="KEGG" id="psco:LY89DRAFT_753795"/>
<evidence type="ECO:0000259" key="1">
    <source>
        <dbReference type="Pfam" id="PF06985"/>
    </source>
</evidence>
<keyword evidence="3" id="KW-1185">Reference proteome</keyword>
<dbReference type="RefSeq" id="XP_018067594.1">
    <property type="nucleotide sequence ID" value="XM_018221290.1"/>
</dbReference>
<dbReference type="STRING" id="149040.A0A194WZV7"/>
<proteinExistence type="predicted"/>
<dbReference type="OrthoDB" id="3486565at2759"/>
<evidence type="ECO:0000313" key="2">
    <source>
        <dbReference type="EMBL" id="KUJ13239.1"/>
    </source>
</evidence>